<sequence>MNRTRAIKSKWNGIDKKDISALDISWLIERSERVIKLEKTLSDVHWLLLEATNAYTKNCDFKVNYKINEAITLIEELARDEGN</sequence>
<dbReference type="Proteomes" id="UP000179524">
    <property type="component" value="Unassembled WGS sequence"/>
</dbReference>
<name>A0A1S2LJX5_9BACI</name>
<organism evidence="1 2">
    <name type="scientific">Anaerobacillus alkalilacustris</name>
    <dbReference type="NCBI Taxonomy" id="393763"/>
    <lineage>
        <taxon>Bacteria</taxon>
        <taxon>Bacillati</taxon>
        <taxon>Bacillota</taxon>
        <taxon>Bacilli</taxon>
        <taxon>Bacillales</taxon>
        <taxon>Bacillaceae</taxon>
        <taxon>Anaerobacillus</taxon>
    </lineage>
</organism>
<protein>
    <submittedName>
        <fullName evidence="1">Uncharacterized protein</fullName>
    </submittedName>
</protein>
<reference evidence="1 2" key="1">
    <citation type="submission" date="2016-10" db="EMBL/GenBank/DDBJ databases">
        <title>Draft genome sequences of four alkaliphilic bacteria belonging to the Anaerobacillus genus.</title>
        <authorList>
            <person name="Bassil N.M."/>
            <person name="Lloyd J.R."/>
        </authorList>
    </citation>
    <scope>NUCLEOTIDE SEQUENCE [LARGE SCALE GENOMIC DNA]</scope>
    <source>
        <strain evidence="1 2">DSM 18345</strain>
    </source>
</reference>
<accession>A0A1S2LJX5</accession>
<keyword evidence="2" id="KW-1185">Reference proteome</keyword>
<proteinExistence type="predicted"/>
<dbReference type="AlphaFoldDB" id="A0A1S2LJX5"/>
<gene>
    <name evidence="1" type="ORF">BKP37_12805</name>
</gene>
<evidence type="ECO:0000313" key="2">
    <source>
        <dbReference type="Proteomes" id="UP000179524"/>
    </source>
</evidence>
<dbReference type="EMBL" id="MLQR01000030">
    <property type="protein sequence ID" value="OIJ12676.1"/>
    <property type="molecule type" value="Genomic_DNA"/>
</dbReference>
<comment type="caution">
    <text evidence="1">The sequence shown here is derived from an EMBL/GenBank/DDBJ whole genome shotgun (WGS) entry which is preliminary data.</text>
</comment>
<evidence type="ECO:0000313" key="1">
    <source>
        <dbReference type="EMBL" id="OIJ12676.1"/>
    </source>
</evidence>
<dbReference type="RefSeq" id="WP_071309996.1">
    <property type="nucleotide sequence ID" value="NZ_MLQR01000030.1"/>
</dbReference>